<accession>E7RPX6</accession>
<dbReference type="STRING" id="28134.SAMN05444288_1645"/>
<dbReference type="eggNOG" id="COG1539">
    <property type="taxonomic scope" value="Bacteria"/>
</dbReference>
<dbReference type="EMBL" id="AEPE02000004">
    <property type="protein sequence ID" value="EFZ37169.1"/>
    <property type="molecule type" value="Genomic_DNA"/>
</dbReference>
<dbReference type="Pfam" id="PF02152">
    <property type="entry name" value="FolB"/>
    <property type="match status" value="1"/>
</dbReference>
<sequence>MKVHSSYIYVRNLRCHAYHGVMPQEHVIGNDYRVNVCIAYNIGVAMLSDMLTDTISYACVCDIIKIEMAEVSQLLENVAYRIGRHLFRQFPNIEKIDIDIAKINPPMGADCDCAGVELHLINDKTL</sequence>
<dbReference type="NCBIfam" id="TIGR00525">
    <property type="entry name" value="folB"/>
    <property type="match status" value="1"/>
</dbReference>
<dbReference type="EC" id="4.1.2.25" evidence="6"/>
<keyword evidence="5 6" id="KW-0456">Lyase</keyword>
<protein>
    <recommendedName>
        <fullName evidence="6">7,8-dihydroneopterin aldolase</fullName>
        <ecNumber evidence="6">4.1.2.25</ecNumber>
    </recommendedName>
</protein>
<dbReference type="GO" id="GO:0004150">
    <property type="term" value="F:dihydroneopterin aldolase activity"/>
    <property type="evidence" value="ECO:0007669"/>
    <property type="project" value="UniProtKB-UniRule"/>
</dbReference>
<comment type="catalytic activity">
    <reaction evidence="1 6">
        <text>7,8-dihydroneopterin = 6-hydroxymethyl-7,8-dihydropterin + glycolaldehyde</text>
        <dbReference type="Rhea" id="RHEA:10540"/>
        <dbReference type="ChEBI" id="CHEBI:17001"/>
        <dbReference type="ChEBI" id="CHEBI:17071"/>
        <dbReference type="ChEBI" id="CHEBI:44841"/>
        <dbReference type="EC" id="4.1.2.25"/>
    </reaction>
</comment>
<dbReference type="UniPathway" id="UPA00077">
    <property type="reaction ID" value="UER00154"/>
</dbReference>
<evidence type="ECO:0000256" key="3">
    <source>
        <dbReference type="ARBA" id="ARBA00005708"/>
    </source>
</evidence>
<dbReference type="GO" id="GO:0005737">
    <property type="term" value="C:cytoplasm"/>
    <property type="evidence" value="ECO:0007669"/>
    <property type="project" value="TreeGrafter"/>
</dbReference>
<evidence type="ECO:0000313" key="8">
    <source>
        <dbReference type="EMBL" id="EFZ37169.1"/>
    </source>
</evidence>
<evidence type="ECO:0000256" key="2">
    <source>
        <dbReference type="ARBA" id="ARBA00005013"/>
    </source>
</evidence>
<comment type="pathway">
    <text evidence="2 6">Cofactor biosynthesis; tetrahydrofolate biosynthesis; 2-amino-4-hydroxy-6-hydroxymethyl-7,8-dihydropteridine diphosphate from 7,8-dihydroneopterin triphosphate: step 3/4.</text>
</comment>
<name>E7RPX6_9BACT</name>
<evidence type="ECO:0000313" key="9">
    <source>
        <dbReference type="Proteomes" id="UP000005580"/>
    </source>
</evidence>
<organism evidence="8 9">
    <name type="scientific">Hoylesella oralis ATCC 33269</name>
    <dbReference type="NCBI Taxonomy" id="873533"/>
    <lineage>
        <taxon>Bacteria</taxon>
        <taxon>Pseudomonadati</taxon>
        <taxon>Bacteroidota</taxon>
        <taxon>Bacteroidia</taxon>
        <taxon>Bacteroidales</taxon>
        <taxon>Prevotellaceae</taxon>
        <taxon>Hoylesella</taxon>
    </lineage>
</organism>
<dbReference type="PANTHER" id="PTHR42844">
    <property type="entry name" value="DIHYDRONEOPTERIN ALDOLASE 1-RELATED"/>
    <property type="match status" value="1"/>
</dbReference>
<dbReference type="GO" id="GO:0046654">
    <property type="term" value="P:tetrahydrofolate biosynthetic process"/>
    <property type="evidence" value="ECO:0007669"/>
    <property type="project" value="UniProtKB-UniRule"/>
</dbReference>
<comment type="similarity">
    <text evidence="3 6">Belongs to the DHNA family.</text>
</comment>
<evidence type="ECO:0000256" key="4">
    <source>
        <dbReference type="ARBA" id="ARBA00022909"/>
    </source>
</evidence>
<evidence type="ECO:0000256" key="1">
    <source>
        <dbReference type="ARBA" id="ARBA00001353"/>
    </source>
</evidence>
<dbReference type="NCBIfam" id="TIGR00526">
    <property type="entry name" value="folB_dom"/>
    <property type="match status" value="1"/>
</dbReference>
<keyword evidence="9" id="KW-1185">Reference proteome</keyword>
<dbReference type="InterPro" id="IPR043133">
    <property type="entry name" value="GTP-CH-I_C/QueF"/>
</dbReference>
<gene>
    <name evidence="8" type="primary">folB</name>
    <name evidence="8" type="ORF">HMPREF0663_11227</name>
</gene>
<comment type="function">
    <text evidence="6">Catalyzes the conversion of 7,8-dihydroneopterin to 6-hydroxymethyl-7,8-dihydropterin.</text>
</comment>
<evidence type="ECO:0000256" key="6">
    <source>
        <dbReference type="RuleBase" id="RU362079"/>
    </source>
</evidence>
<dbReference type="InterPro" id="IPR006157">
    <property type="entry name" value="FolB_dom"/>
</dbReference>
<evidence type="ECO:0000259" key="7">
    <source>
        <dbReference type="SMART" id="SM00905"/>
    </source>
</evidence>
<comment type="caution">
    <text evidence="8">The sequence shown here is derived from an EMBL/GenBank/DDBJ whole genome shotgun (WGS) entry which is preliminary data.</text>
</comment>
<dbReference type="SMART" id="SM00905">
    <property type="entry name" value="FolB"/>
    <property type="match status" value="1"/>
</dbReference>
<dbReference type="PANTHER" id="PTHR42844:SF1">
    <property type="entry name" value="DIHYDRONEOPTERIN ALDOLASE 1-RELATED"/>
    <property type="match status" value="1"/>
</dbReference>
<dbReference type="Gene3D" id="3.30.1130.10">
    <property type="match status" value="1"/>
</dbReference>
<keyword evidence="4 6" id="KW-0289">Folate biosynthesis</keyword>
<dbReference type="InterPro" id="IPR006156">
    <property type="entry name" value="Dihydroneopterin_aldolase"/>
</dbReference>
<dbReference type="Proteomes" id="UP000005580">
    <property type="component" value="Unassembled WGS sequence"/>
</dbReference>
<evidence type="ECO:0000256" key="5">
    <source>
        <dbReference type="ARBA" id="ARBA00023239"/>
    </source>
</evidence>
<reference evidence="8" key="1">
    <citation type="submission" date="2011-01" db="EMBL/GenBank/DDBJ databases">
        <authorList>
            <person name="Muzny D."/>
            <person name="Qin X."/>
            <person name="Buhay C."/>
            <person name="Dugan-Rocha S."/>
            <person name="Ding Y."/>
            <person name="Chen G."/>
            <person name="Hawes A."/>
            <person name="Holder M."/>
            <person name="Jhangiani S."/>
            <person name="Johnson A."/>
            <person name="Khan Z."/>
            <person name="Li Z."/>
            <person name="Liu W."/>
            <person name="Liu X."/>
            <person name="Perez L."/>
            <person name="Shen H."/>
            <person name="Wang Q."/>
            <person name="Watt J."/>
            <person name="Xi L."/>
            <person name="Xin Y."/>
            <person name="Zhou J."/>
            <person name="Deng J."/>
            <person name="Jiang H."/>
            <person name="Liu Y."/>
            <person name="Qu J."/>
            <person name="Song X.-Z."/>
            <person name="Zhang L."/>
            <person name="Villasana D."/>
            <person name="Johnson A."/>
            <person name="Liu J."/>
            <person name="Liyanage D."/>
            <person name="Lorensuhewa L."/>
            <person name="Robinson T."/>
            <person name="Song A."/>
            <person name="Song B.-B."/>
            <person name="Dinh H."/>
            <person name="Thornton R."/>
            <person name="Coyle M."/>
            <person name="Francisco L."/>
            <person name="Jackson L."/>
            <person name="Javaid M."/>
            <person name="Korchina V."/>
            <person name="Kovar C."/>
            <person name="Mata R."/>
            <person name="Mathew T."/>
            <person name="Ngo R."/>
            <person name="Nguyen L."/>
            <person name="Nguyen N."/>
            <person name="Okwuonu G."/>
            <person name="Ongeri F."/>
            <person name="Pham C."/>
            <person name="Simmons D."/>
            <person name="Wilczek-Boney K."/>
            <person name="Hale W."/>
            <person name="Jakkamsetti A."/>
            <person name="Pham P."/>
            <person name="Ruth R."/>
            <person name="San Lucas F."/>
            <person name="Warren J."/>
            <person name="Zhang J."/>
            <person name="Zhao Z."/>
            <person name="Zhou C."/>
            <person name="Zhu D."/>
            <person name="Lee S."/>
            <person name="Bess C."/>
            <person name="Blankenburg K."/>
            <person name="Forbes L."/>
            <person name="Fu Q."/>
            <person name="Gubbala S."/>
            <person name="Hirani K."/>
            <person name="Jayaseelan J.C."/>
            <person name="Lara F."/>
            <person name="Munidasa M."/>
            <person name="Palculict T."/>
            <person name="Patil S."/>
            <person name="Pu L.-L."/>
            <person name="Saada N."/>
            <person name="Tang L."/>
            <person name="Weissenberger G."/>
            <person name="Zhu Y."/>
            <person name="Hemphill L."/>
            <person name="Shang Y."/>
            <person name="Youmans B."/>
            <person name="Ayvaz T."/>
            <person name="Ross M."/>
            <person name="Santibanez J."/>
            <person name="Aqrawi P."/>
            <person name="Gross S."/>
            <person name="Joshi V."/>
            <person name="Fowler G."/>
            <person name="Nazareth L."/>
            <person name="Reid J."/>
            <person name="Worley K."/>
            <person name="Petrosino J."/>
            <person name="Highlander S."/>
            <person name="Gibbs R."/>
        </authorList>
    </citation>
    <scope>NUCLEOTIDE SEQUENCE [LARGE SCALE GENOMIC DNA]</scope>
    <source>
        <strain evidence="8">ATCC 33269</strain>
    </source>
</reference>
<dbReference type="AlphaFoldDB" id="E7RPX6"/>
<dbReference type="GO" id="GO:0046656">
    <property type="term" value="P:folic acid biosynthetic process"/>
    <property type="evidence" value="ECO:0007669"/>
    <property type="project" value="UniProtKB-UniRule"/>
</dbReference>
<dbReference type="HOGENOM" id="CLU_112632_1_2_10"/>
<proteinExistence type="inferred from homology"/>
<feature type="domain" description="Dihydroneopterin aldolase/epimerase" evidence="7">
    <location>
        <begin position="8"/>
        <end position="120"/>
    </location>
</feature>
<dbReference type="SUPFAM" id="SSF55620">
    <property type="entry name" value="Tetrahydrobiopterin biosynthesis enzymes-like"/>
    <property type="match status" value="1"/>
</dbReference>
<dbReference type="RefSeq" id="WP_004368503.1">
    <property type="nucleotide sequence ID" value="NZ_GL833118.1"/>
</dbReference>